<organism evidence="3 4">
    <name type="scientific">Panagrolaimus superbus</name>
    <dbReference type="NCBI Taxonomy" id="310955"/>
    <lineage>
        <taxon>Eukaryota</taxon>
        <taxon>Metazoa</taxon>
        <taxon>Ecdysozoa</taxon>
        <taxon>Nematoda</taxon>
        <taxon>Chromadorea</taxon>
        <taxon>Rhabditida</taxon>
        <taxon>Tylenchina</taxon>
        <taxon>Panagrolaimomorpha</taxon>
        <taxon>Panagrolaimoidea</taxon>
        <taxon>Panagrolaimidae</taxon>
        <taxon>Panagrolaimus</taxon>
    </lineage>
</organism>
<dbReference type="AlphaFoldDB" id="A0A914YNQ3"/>
<name>A0A914YNQ3_9BILA</name>
<feature type="transmembrane region" description="Helical" evidence="2">
    <location>
        <begin position="232"/>
        <end position="252"/>
    </location>
</feature>
<feature type="compositionally biased region" description="Basic and acidic residues" evidence="1">
    <location>
        <begin position="19"/>
        <end position="52"/>
    </location>
</feature>
<keyword evidence="3" id="KW-1185">Reference proteome</keyword>
<proteinExistence type="predicted"/>
<keyword evidence="2" id="KW-0472">Membrane</keyword>
<feature type="transmembrane region" description="Helical" evidence="2">
    <location>
        <begin position="169"/>
        <end position="192"/>
    </location>
</feature>
<accession>A0A914YNQ3</accession>
<feature type="region of interest" description="Disordered" evidence="1">
    <location>
        <begin position="1"/>
        <end position="103"/>
    </location>
</feature>
<keyword evidence="2" id="KW-1133">Transmembrane helix</keyword>
<dbReference type="Proteomes" id="UP000887577">
    <property type="component" value="Unplaced"/>
</dbReference>
<sequence length="272" mass="31027">MVAKKPEIKWNLNSSDSKVQTKDLKSDMEMEGRHQVVAGKKDDPKSGDEIVNKQRMKRKDASLAKKSSKSKSTNKKAKKQKTKKTKRKDKGKKKTASHAKSKTDKILHQLKPKIGGGDVDNDAHSHITTLKNRIIEANFDAAEILMIIELFFSFFCLIVSIILKALLFSALPIFLISVIAFLSTFPGALVFFKWKREHGIYLFSIGQLFCGFIELYWIAVVWYDFANYTPDVLKTTCILEFLVMYQFFATILTNWQPYRAKANSTKTKSSKV</sequence>
<evidence type="ECO:0000313" key="4">
    <source>
        <dbReference type="WBParaSite" id="PSU_v2.g20603.t1"/>
    </source>
</evidence>
<reference evidence="4" key="1">
    <citation type="submission" date="2022-11" db="UniProtKB">
        <authorList>
            <consortium name="WormBaseParasite"/>
        </authorList>
    </citation>
    <scope>IDENTIFICATION</scope>
</reference>
<evidence type="ECO:0000256" key="2">
    <source>
        <dbReference type="SAM" id="Phobius"/>
    </source>
</evidence>
<evidence type="ECO:0000256" key="1">
    <source>
        <dbReference type="SAM" id="MobiDB-lite"/>
    </source>
</evidence>
<feature type="transmembrane region" description="Helical" evidence="2">
    <location>
        <begin position="141"/>
        <end position="163"/>
    </location>
</feature>
<dbReference type="WBParaSite" id="PSU_v2.g20603.t1">
    <property type="protein sequence ID" value="PSU_v2.g20603.t1"/>
    <property type="gene ID" value="PSU_v2.g20603"/>
</dbReference>
<feature type="transmembrane region" description="Helical" evidence="2">
    <location>
        <begin position="199"/>
        <end position="220"/>
    </location>
</feature>
<feature type="compositionally biased region" description="Basic residues" evidence="1">
    <location>
        <begin position="66"/>
        <end position="100"/>
    </location>
</feature>
<keyword evidence="2" id="KW-0812">Transmembrane</keyword>
<evidence type="ECO:0000313" key="3">
    <source>
        <dbReference type="Proteomes" id="UP000887577"/>
    </source>
</evidence>
<protein>
    <submittedName>
        <fullName evidence="4">Transmembrane protein</fullName>
    </submittedName>
</protein>